<dbReference type="GO" id="GO:0012505">
    <property type="term" value="C:endomembrane system"/>
    <property type="evidence" value="ECO:0007669"/>
    <property type="project" value="UniProtKB-SubCell"/>
</dbReference>
<dbReference type="InterPro" id="IPR020546">
    <property type="entry name" value="ATP_synth_F1_dsu/esu_N"/>
</dbReference>
<dbReference type="EMBL" id="CP011299">
    <property type="protein sequence ID" value="ANF16836.1"/>
    <property type="molecule type" value="Genomic_DNA"/>
</dbReference>
<evidence type="ECO:0000256" key="1">
    <source>
        <dbReference type="ARBA" id="ARBA00003543"/>
    </source>
</evidence>
<evidence type="ECO:0000256" key="13">
    <source>
        <dbReference type="ARBA" id="ARBA00031795"/>
    </source>
</evidence>
<evidence type="ECO:0000256" key="12">
    <source>
        <dbReference type="ARBA" id="ARBA00030215"/>
    </source>
</evidence>
<keyword evidence="18" id="KW-1185">Reference proteome</keyword>
<comment type="similarity">
    <text evidence="3 14 15">Belongs to the ATPase epsilon chain family.</text>
</comment>
<dbReference type="GO" id="GO:0046933">
    <property type="term" value="F:proton-transporting ATP synthase activity, rotational mechanism"/>
    <property type="evidence" value="ECO:0007669"/>
    <property type="project" value="UniProtKB-UniRule"/>
</dbReference>
<keyword evidence="11 14" id="KW-0066">ATP synthesis</keyword>
<evidence type="ECO:0000256" key="6">
    <source>
        <dbReference type="ARBA" id="ARBA00022448"/>
    </source>
</evidence>
<dbReference type="PANTHER" id="PTHR13822:SF10">
    <property type="entry name" value="ATP SYNTHASE EPSILON CHAIN, CHLOROPLASTIC"/>
    <property type="match status" value="1"/>
</dbReference>
<keyword evidence="7 14" id="KW-0375">Hydrogen ion transport</keyword>
<organism evidence="17 18">
    <name type="scientific">Buchnera aphidicola subsp. Schlechtendalia chinensis</name>
    <dbReference type="NCBI Taxonomy" id="118110"/>
    <lineage>
        <taxon>Bacteria</taxon>
        <taxon>Pseudomonadati</taxon>
        <taxon>Pseudomonadota</taxon>
        <taxon>Gammaproteobacteria</taxon>
        <taxon>Enterobacterales</taxon>
        <taxon>Erwiniaceae</taxon>
        <taxon>Buchnera</taxon>
    </lineage>
</organism>
<evidence type="ECO:0000256" key="7">
    <source>
        <dbReference type="ARBA" id="ARBA00022781"/>
    </source>
</evidence>
<dbReference type="HAMAP" id="MF_00530">
    <property type="entry name" value="ATP_synth_epsil_bac"/>
    <property type="match status" value="1"/>
</dbReference>
<proteinExistence type="inferred from homology"/>
<keyword evidence="10 14" id="KW-0139">CF(1)</keyword>
<dbReference type="NCBIfam" id="TIGR01216">
    <property type="entry name" value="ATP_synt_epsi"/>
    <property type="match status" value="1"/>
</dbReference>
<keyword evidence="9 14" id="KW-0472">Membrane</keyword>
<dbReference type="Gene3D" id="2.60.15.10">
    <property type="entry name" value="F0F1 ATP synthase delta/epsilon subunit, N-terminal"/>
    <property type="match status" value="1"/>
</dbReference>
<dbReference type="Proteomes" id="UP000077654">
    <property type="component" value="Chromosome"/>
</dbReference>
<reference evidence="17 18" key="1">
    <citation type="submission" date="2015-04" db="EMBL/GenBank/DDBJ databases">
        <title>Buchnera aphidicola assembly.</title>
        <authorList>
            <person name="Zhang Y."/>
        </authorList>
    </citation>
    <scope>NUCLEOTIDE SEQUENCE [LARGE SCALE GENOMIC DNA]</scope>
    <source>
        <strain evidence="17 18">SC</strain>
    </source>
</reference>
<sequence length="135" mass="15412">MNFHLNIVSSENFVCSELINKIQVSGDKGQLGIYPGHLQLLSFLKPGIICYINNDNRKKYIYLSGGIIEIQPDVVNIITKIAIRIKKLDESSIVQEEHNIKNAIKNSFIINKSQLLTELCNEFRNIREKLIRISA</sequence>
<evidence type="ECO:0000256" key="5">
    <source>
        <dbReference type="ARBA" id="ARBA00014480"/>
    </source>
</evidence>
<evidence type="ECO:0000256" key="8">
    <source>
        <dbReference type="ARBA" id="ARBA00023065"/>
    </source>
</evidence>
<dbReference type="STRING" id="118110.XW81_00050"/>
<dbReference type="AlphaFoldDB" id="A0A172WCZ5"/>
<dbReference type="SUPFAM" id="SSF51344">
    <property type="entry name" value="Epsilon subunit of F1F0-ATP synthase N-terminal domain"/>
    <property type="match status" value="1"/>
</dbReference>
<keyword evidence="8 14" id="KW-0406">Ion transport</keyword>
<comment type="function">
    <text evidence="1 14">Produces ATP from ADP in the presence of a proton gradient across the membrane.</text>
</comment>
<dbReference type="GO" id="GO:0005524">
    <property type="term" value="F:ATP binding"/>
    <property type="evidence" value="ECO:0007669"/>
    <property type="project" value="UniProtKB-UniRule"/>
</dbReference>
<feature type="domain" description="ATP synthase F1 complex delta/epsilon subunit N-terminal" evidence="16">
    <location>
        <begin position="3"/>
        <end position="80"/>
    </location>
</feature>
<evidence type="ECO:0000259" key="16">
    <source>
        <dbReference type="Pfam" id="PF02823"/>
    </source>
</evidence>
<dbReference type="GO" id="GO:0005886">
    <property type="term" value="C:plasma membrane"/>
    <property type="evidence" value="ECO:0007669"/>
    <property type="project" value="UniProtKB-SubCell"/>
</dbReference>
<keyword evidence="14" id="KW-1003">Cell membrane</keyword>
<keyword evidence="6 14" id="KW-0813">Transport</keyword>
<evidence type="ECO:0000256" key="15">
    <source>
        <dbReference type="RuleBase" id="RU003656"/>
    </source>
</evidence>
<evidence type="ECO:0000313" key="18">
    <source>
        <dbReference type="Proteomes" id="UP000077654"/>
    </source>
</evidence>
<accession>A0A172WCZ5</accession>
<evidence type="ECO:0000256" key="4">
    <source>
        <dbReference type="ARBA" id="ARBA00011648"/>
    </source>
</evidence>
<dbReference type="PANTHER" id="PTHR13822">
    <property type="entry name" value="ATP SYNTHASE DELTA/EPSILON CHAIN"/>
    <property type="match status" value="1"/>
</dbReference>
<gene>
    <name evidence="14" type="primary">atpC</name>
    <name evidence="17" type="ORF">XW81_00050</name>
</gene>
<dbReference type="InterPro" id="IPR001469">
    <property type="entry name" value="ATP_synth_F1_dsu/esu"/>
</dbReference>
<protein>
    <recommendedName>
        <fullName evidence="5 14">ATP synthase epsilon chain</fullName>
    </recommendedName>
    <alternativeName>
        <fullName evidence="13 14">ATP synthase F1 sector epsilon subunit</fullName>
    </alternativeName>
    <alternativeName>
        <fullName evidence="12 14">F-ATPase epsilon subunit</fullName>
    </alternativeName>
</protein>
<dbReference type="OrthoDB" id="9791445at2"/>
<name>A0A172WCZ5_BUCSC</name>
<dbReference type="GO" id="GO:0045259">
    <property type="term" value="C:proton-transporting ATP synthase complex"/>
    <property type="evidence" value="ECO:0007669"/>
    <property type="project" value="UniProtKB-KW"/>
</dbReference>
<evidence type="ECO:0000256" key="3">
    <source>
        <dbReference type="ARBA" id="ARBA00005712"/>
    </source>
</evidence>
<evidence type="ECO:0000256" key="10">
    <source>
        <dbReference type="ARBA" id="ARBA00023196"/>
    </source>
</evidence>
<dbReference type="RefSeq" id="WP_075473724.1">
    <property type="nucleotide sequence ID" value="NZ_CP011299.1"/>
</dbReference>
<evidence type="ECO:0000313" key="17">
    <source>
        <dbReference type="EMBL" id="ANF16836.1"/>
    </source>
</evidence>
<dbReference type="Pfam" id="PF02823">
    <property type="entry name" value="ATP-synt_DE_N"/>
    <property type="match status" value="1"/>
</dbReference>
<evidence type="ECO:0000256" key="11">
    <source>
        <dbReference type="ARBA" id="ARBA00023310"/>
    </source>
</evidence>
<comment type="subcellular location">
    <subcellularLocation>
        <location evidence="14">Cell membrane</location>
        <topology evidence="14">Peripheral membrane protein</topology>
    </subcellularLocation>
    <subcellularLocation>
        <location evidence="2">Endomembrane system</location>
        <topology evidence="2">Peripheral membrane protein</topology>
    </subcellularLocation>
</comment>
<comment type="subunit">
    <text evidence="4 14 15">F-type ATPases have 2 components, CF(1) - the catalytic core - and CF(0) - the membrane proton channel. CF(1) has five subunits: alpha(3), beta(3), gamma(1), delta(1), epsilon(1). CF(0) has three main subunits: a, b and c.</text>
</comment>
<dbReference type="CDD" id="cd12152">
    <property type="entry name" value="F1-ATPase_delta"/>
    <property type="match status" value="1"/>
</dbReference>
<evidence type="ECO:0000256" key="9">
    <source>
        <dbReference type="ARBA" id="ARBA00023136"/>
    </source>
</evidence>
<dbReference type="PATRIC" id="fig|118110.3.peg.10"/>
<evidence type="ECO:0000256" key="2">
    <source>
        <dbReference type="ARBA" id="ARBA00004184"/>
    </source>
</evidence>
<evidence type="ECO:0000256" key="14">
    <source>
        <dbReference type="HAMAP-Rule" id="MF_00530"/>
    </source>
</evidence>
<dbReference type="InterPro" id="IPR036771">
    <property type="entry name" value="ATPsynth_dsu/esu_N"/>
</dbReference>